<feature type="region of interest" description="Disordered" evidence="1">
    <location>
        <begin position="163"/>
        <end position="188"/>
    </location>
</feature>
<gene>
    <name evidence="3" type="primary">Hypp9121</name>
    <name evidence="3" type="ORF">BLAG_LOCUS12000</name>
</gene>
<organism evidence="3 4">
    <name type="scientific">Branchiostoma lanceolatum</name>
    <name type="common">Common lancelet</name>
    <name type="synonym">Amphioxus lanceolatum</name>
    <dbReference type="NCBI Taxonomy" id="7740"/>
    <lineage>
        <taxon>Eukaryota</taxon>
        <taxon>Metazoa</taxon>
        <taxon>Chordata</taxon>
        <taxon>Cephalochordata</taxon>
        <taxon>Leptocardii</taxon>
        <taxon>Amphioxiformes</taxon>
        <taxon>Branchiostomatidae</taxon>
        <taxon>Branchiostoma</taxon>
    </lineage>
</organism>
<evidence type="ECO:0000256" key="1">
    <source>
        <dbReference type="SAM" id="MobiDB-lite"/>
    </source>
</evidence>
<dbReference type="EMBL" id="OV696704">
    <property type="protein sequence ID" value="CAH1251681.1"/>
    <property type="molecule type" value="Genomic_DNA"/>
</dbReference>
<dbReference type="Proteomes" id="UP000838412">
    <property type="component" value="Chromosome 19"/>
</dbReference>
<sequence length="264" mass="29145">MLVFLLCDLHQPGKETTAPPQRLRHFFGHPPHPLPRSIMPLCGHGMVLTMVEIGLFATVTGLVMTLIAYTRSLSPSAESIDKMIMFNLKIFGPLTLSIGGVLLLPGFCICAFTDYQEVAGLRYDRSTSRSHSGLEASSPEDEPDTRPGGTFVAEFREASGTFRSGMVRSASSPASSTRETTPNGSHDNLIRHAHQRDRGQFYMIFNHHPPPPYASVAAHARNNHVTCDVRSESRIPGTSRMTSRDLPPSYEDVMKAQVRRVEDV</sequence>
<proteinExistence type="predicted"/>
<evidence type="ECO:0000313" key="3">
    <source>
        <dbReference type="EMBL" id="CAH1251681.1"/>
    </source>
</evidence>
<protein>
    <submittedName>
        <fullName evidence="3">Hypp9121 protein</fullName>
    </submittedName>
</protein>
<keyword evidence="4" id="KW-1185">Reference proteome</keyword>
<reference evidence="3" key="1">
    <citation type="submission" date="2022-01" db="EMBL/GenBank/DDBJ databases">
        <authorList>
            <person name="Braso-Vives M."/>
        </authorList>
    </citation>
    <scope>NUCLEOTIDE SEQUENCE</scope>
</reference>
<feature type="transmembrane region" description="Helical" evidence="2">
    <location>
        <begin position="46"/>
        <end position="70"/>
    </location>
</feature>
<evidence type="ECO:0000313" key="4">
    <source>
        <dbReference type="Proteomes" id="UP000838412"/>
    </source>
</evidence>
<dbReference type="AlphaFoldDB" id="A0A8J9ZEJ1"/>
<dbReference type="OrthoDB" id="10007848at2759"/>
<name>A0A8J9ZEJ1_BRALA</name>
<keyword evidence="2" id="KW-1133">Transmembrane helix</keyword>
<feature type="region of interest" description="Disordered" evidence="1">
    <location>
        <begin position="126"/>
        <end position="150"/>
    </location>
</feature>
<keyword evidence="2" id="KW-0812">Transmembrane</keyword>
<keyword evidence="2" id="KW-0472">Membrane</keyword>
<accession>A0A8J9ZEJ1</accession>
<feature type="transmembrane region" description="Helical" evidence="2">
    <location>
        <begin position="90"/>
        <end position="112"/>
    </location>
</feature>
<feature type="compositionally biased region" description="Polar residues" evidence="1">
    <location>
        <begin position="169"/>
        <end position="186"/>
    </location>
</feature>
<evidence type="ECO:0000256" key="2">
    <source>
        <dbReference type="SAM" id="Phobius"/>
    </source>
</evidence>